<organism evidence="3 4">
    <name type="scientific">Corynebacterium efficiens (strain DSM 44549 / YS-314 / AJ 12310 / JCM 11189 / NBRC 100395)</name>
    <dbReference type="NCBI Taxonomy" id="196164"/>
    <lineage>
        <taxon>Bacteria</taxon>
        <taxon>Bacillati</taxon>
        <taxon>Actinomycetota</taxon>
        <taxon>Actinomycetes</taxon>
        <taxon>Mycobacteriales</taxon>
        <taxon>Corynebacteriaceae</taxon>
        <taxon>Corynebacterium</taxon>
    </lineage>
</organism>
<evidence type="ECO:0000256" key="2">
    <source>
        <dbReference type="SAM" id="Phobius"/>
    </source>
</evidence>
<accession>C8NQ03</accession>
<keyword evidence="4" id="KW-1185">Reference proteome</keyword>
<name>Q8FNU9_COREF</name>
<dbReference type="HOGENOM" id="CLU_201045_0_0_11"/>
<reference evidence="3 4" key="1">
    <citation type="journal article" date="2003" name="Genome Res.">
        <title>Comparative complete genome sequence analysis of the amino acid replacements responsible for the thermostability of Corynebacterium efficiens.</title>
        <authorList>
            <person name="Nishio Y."/>
            <person name="Nakamura Y."/>
            <person name="Kawarabayasi Y."/>
            <person name="Usuda Y."/>
            <person name="Kimura E."/>
            <person name="Sugimoto S."/>
            <person name="Matsui K."/>
            <person name="Yamagishi A."/>
            <person name="Kikuchi H."/>
            <person name="Ikeo K."/>
            <person name="Gojobori T."/>
        </authorList>
    </citation>
    <scope>NUCLEOTIDE SEQUENCE [LARGE SCALE GENOMIC DNA]</scope>
    <source>
        <strain evidence="4">DSM 44549 / YS-314 / AJ 12310 / JCM 11189 / NBRC 100395</strain>
    </source>
</reference>
<evidence type="ECO:0000313" key="4">
    <source>
        <dbReference type="Proteomes" id="UP000001409"/>
    </source>
</evidence>
<dbReference type="STRING" id="196164.gene:10742472"/>
<protein>
    <submittedName>
        <fullName evidence="3">Uncharacterized protein</fullName>
    </submittedName>
</protein>
<feature type="region of interest" description="Disordered" evidence="1">
    <location>
        <begin position="50"/>
        <end position="73"/>
    </location>
</feature>
<dbReference type="eggNOG" id="ENOG5031J0Q">
    <property type="taxonomic scope" value="Bacteria"/>
</dbReference>
<evidence type="ECO:0000313" key="3">
    <source>
        <dbReference type="EMBL" id="BAC18854.1"/>
    </source>
</evidence>
<dbReference type="Proteomes" id="UP000001409">
    <property type="component" value="Chromosome"/>
</dbReference>
<dbReference type="AlphaFoldDB" id="Q8FNU9"/>
<evidence type="ECO:0000256" key="1">
    <source>
        <dbReference type="SAM" id="MobiDB-lite"/>
    </source>
</evidence>
<dbReference type="RefSeq" id="WP_006768044.1">
    <property type="nucleotide sequence ID" value="NC_004369.1"/>
</dbReference>
<dbReference type="EMBL" id="BA000035">
    <property type="protein sequence ID" value="BAC18854.1"/>
    <property type="molecule type" value="Genomic_DNA"/>
</dbReference>
<dbReference type="OrthoDB" id="4426256at2"/>
<keyword evidence="2" id="KW-0812">Transmembrane</keyword>
<sequence length="73" mass="7876">MFIAALVLSALGFVLLVVTITTPSEIWTWLLIITVVAGLVCFLIAESSARRQRGRAHPSELGDSTQAQHGDAR</sequence>
<proteinExistence type="predicted"/>
<dbReference type="KEGG" id="cef:CE2044"/>
<feature type="compositionally biased region" description="Polar residues" evidence="1">
    <location>
        <begin position="62"/>
        <end position="73"/>
    </location>
</feature>
<keyword evidence="2" id="KW-0472">Membrane</keyword>
<feature type="transmembrane region" description="Helical" evidence="2">
    <location>
        <begin position="26"/>
        <end position="45"/>
    </location>
</feature>
<accession>Q8FNU9</accession>
<keyword evidence="2" id="KW-1133">Transmembrane helix</keyword>